<keyword evidence="2" id="KW-1185">Reference proteome</keyword>
<dbReference type="EMBL" id="FOFS01000003">
    <property type="protein sequence ID" value="SEQ05491.1"/>
    <property type="molecule type" value="Genomic_DNA"/>
</dbReference>
<gene>
    <name evidence="1" type="ORF">SAMN04488038_103207</name>
</gene>
<dbReference type="SUPFAM" id="SSF47336">
    <property type="entry name" value="ACP-like"/>
    <property type="match status" value="1"/>
</dbReference>
<dbReference type="OrthoDB" id="3785691at2"/>
<protein>
    <submittedName>
        <fullName evidence="1">Acyl carrier protein</fullName>
    </submittedName>
</protein>
<reference evidence="1 2" key="1">
    <citation type="submission" date="2016-10" db="EMBL/GenBank/DDBJ databases">
        <authorList>
            <person name="de Groot N.N."/>
        </authorList>
    </citation>
    <scope>NUCLEOTIDE SEQUENCE [LARGE SCALE GENOMIC DNA]</scope>
    <source>
        <strain evidence="1 2">DSM 25927</strain>
    </source>
</reference>
<name>A0A1H9CWH2_9GAMM</name>
<accession>A0A1H9CWH2</accession>
<dbReference type="AlphaFoldDB" id="A0A1H9CWH2"/>
<dbReference type="RefSeq" id="WP_143068848.1">
    <property type="nucleotide sequence ID" value="NZ_FOFS01000003.1"/>
</dbReference>
<evidence type="ECO:0000313" key="1">
    <source>
        <dbReference type="EMBL" id="SEQ05491.1"/>
    </source>
</evidence>
<dbReference type="Gene3D" id="1.10.1200.10">
    <property type="entry name" value="ACP-like"/>
    <property type="match status" value="1"/>
</dbReference>
<dbReference type="InterPro" id="IPR036736">
    <property type="entry name" value="ACP-like_sf"/>
</dbReference>
<proteinExistence type="predicted"/>
<evidence type="ECO:0000313" key="2">
    <source>
        <dbReference type="Proteomes" id="UP000199233"/>
    </source>
</evidence>
<dbReference type="STRING" id="489703.SAMN04488038_103207"/>
<sequence length="91" mass="10325">MNAQHEVLNTVIATIRSTINEDWIQHFDIDADTRFNDDLELESIEFVKIAEALQRHYGEIDIIGWLSGKDIHELIGLSVGQLAEHIITAGR</sequence>
<organism evidence="1 2">
    <name type="scientific">Solimonas aquatica</name>
    <dbReference type="NCBI Taxonomy" id="489703"/>
    <lineage>
        <taxon>Bacteria</taxon>
        <taxon>Pseudomonadati</taxon>
        <taxon>Pseudomonadota</taxon>
        <taxon>Gammaproteobacteria</taxon>
        <taxon>Nevskiales</taxon>
        <taxon>Nevskiaceae</taxon>
        <taxon>Solimonas</taxon>
    </lineage>
</organism>
<dbReference type="Proteomes" id="UP000199233">
    <property type="component" value="Unassembled WGS sequence"/>
</dbReference>